<feature type="region of interest" description="Disordered" evidence="2">
    <location>
        <begin position="101"/>
        <end position="126"/>
    </location>
</feature>
<evidence type="ECO:0000256" key="2">
    <source>
        <dbReference type="SAM" id="MobiDB-lite"/>
    </source>
</evidence>
<dbReference type="Proteomes" id="UP000684084">
    <property type="component" value="Unassembled WGS sequence"/>
</dbReference>
<feature type="compositionally biased region" description="Low complexity" evidence="2">
    <location>
        <begin position="105"/>
        <end position="122"/>
    </location>
</feature>
<proteinExistence type="predicted"/>
<feature type="coiled-coil region" evidence="1">
    <location>
        <begin position="353"/>
        <end position="770"/>
    </location>
</feature>
<dbReference type="VEuPathDB" id="FungiDB:RhiirFUN_004881"/>
<protein>
    <submittedName>
        <fullName evidence="3">Uncharacterized protein</fullName>
    </submittedName>
</protein>
<dbReference type="OrthoDB" id="2441647at2759"/>
<accession>A0A915YR62</accession>
<feature type="coiled-coil region" evidence="1">
    <location>
        <begin position="1093"/>
        <end position="1169"/>
    </location>
</feature>
<comment type="caution">
    <text evidence="3">The sequence shown here is derived from an EMBL/GenBank/DDBJ whole genome shotgun (WGS) entry which is preliminary data.</text>
</comment>
<name>A0A915YR62_9GLOM</name>
<evidence type="ECO:0000256" key="1">
    <source>
        <dbReference type="SAM" id="Coils"/>
    </source>
</evidence>
<dbReference type="EMBL" id="CAGKOT010000003">
    <property type="protein sequence ID" value="CAB5319445.1"/>
    <property type="molecule type" value="Genomic_DNA"/>
</dbReference>
<sequence>MAFKSALTKFQNNSWKTTNIYNNSYREKEVVQTPNKDAMSQMALFGTRKNVELFTRENSVNQSIHTSLSKDVKINPSKIEKVHSPINLEFDLLQYKKHERDDSSSDSSLQIISSDNSVSSTSTRITTPVDDLDSKFDYMKAGLSLSNSDTKTSLNDFQINDYEAFITKLEKQHQQHKEELEQLRKEHKTQLDKTKLDYEKSKNDHKQEFEKIIQELKNSMENMKKESGSEMDLLRTKLMNQNKDNEEKIKNELSVQYESQKEELMRLHDAEKNKLIAGLKTMKRYKEKAEDELMESKNNFQVEMQSNRKECEKEIEILRREHAGQLDSMIRGETKITFAQIKDQQDRRIIDRERELRNQIDGLMRELGEKKAAEVSWVNYKREKESALLDLKTQLYSLETANKQKDTQIVELQEECARSLREIKDLNRDKEKTSNMIKEFQQKTEEVIKGQLNARIKVEKESGQIIETLREQLSDTNMELSNLRIQLSNLELEFNEAKEHCEDLESLIKDKSEIINRLQLQIERKQAESNELESQNFNKLKEQQEKEHEQSLASLRKKLETSHQKELQELRNQLEKEYKIKVSELIDKNSRLEQNSLQNSKTVKELEETTHYLANAESSYKELIEKHQQLVTKNQQLSNEIAAIRSKVEDLEANNRTVTLEKEKIAEELKKANDEMRRLRNENTIVNNKMIELENERDKLANTVSTVKTYWEKNYKDLQIQLQEMESQRDKLDNELTKIKSDYNEKVKAFEELTNNVEIIEKQKVSLSKLLEDHQNSMQTFMKENAAERETWNRKEADLVSNYELELREKDSTLEELYDKLDHTRKHSEELEELLQEAKEAETNQLELSQKLEAALQECVNKDIEISNLEMFKKQSQARIDSLESSTNRLTTKLRAFETDAEQAKRNADAKINDLQNRLKDSMTEIEDLHNQVSDLKHNLIEKEAMVLNHSRSSSRDGPKSPIIDTSKIASLTMQIEEYKATHQNLEAQIATLTQQLQEFHQEKNSTITAFEHSITQAEKTVGGLRDKIKTMAIEHEEEKKQIFKKHQLSIQELNKQKEDEIVKITEFTQSRLAELEKRQRNITTTNTTDRFNNDDAKKVDILEKRLSELENSLRESRFECNKLNEKIMNVQQRFADSISEKDKVMKERNDMEKKIKSMDAELKEVLAKNMELVTNMSNYK</sequence>
<dbReference type="AlphaFoldDB" id="A0A915YR62"/>
<keyword evidence="1" id="KW-0175">Coiled coil</keyword>
<gene>
    <name evidence="3" type="ORF">CHRIB12_LOCUS2086</name>
</gene>
<feature type="coiled-coil region" evidence="1">
    <location>
        <begin position="887"/>
        <end position="1003"/>
    </location>
</feature>
<feature type="coiled-coil region" evidence="1">
    <location>
        <begin position="159"/>
        <end position="321"/>
    </location>
</feature>
<evidence type="ECO:0000313" key="4">
    <source>
        <dbReference type="Proteomes" id="UP000684084"/>
    </source>
</evidence>
<feature type="coiled-coil region" evidence="1">
    <location>
        <begin position="800"/>
        <end position="858"/>
    </location>
</feature>
<reference evidence="3" key="1">
    <citation type="submission" date="2020-05" db="EMBL/GenBank/DDBJ databases">
        <authorList>
            <person name="Rincon C."/>
            <person name="Sanders R I."/>
            <person name="Robbins C."/>
            <person name="Chaturvedi A."/>
        </authorList>
    </citation>
    <scope>NUCLEOTIDE SEQUENCE</scope>
    <source>
        <strain evidence="3">CHB12</strain>
    </source>
</reference>
<evidence type="ECO:0000313" key="3">
    <source>
        <dbReference type="EMBL" id="CAB5319445.1"/>
    </source>
</evidence>
<organism evidence="3 4">
    <name type="scientific">Rhizophagus irregularis</name>
    <dbReference type="NCBI Taxonomy" id="588596"/>
    <lineage>
        <taxon>Eukaryota</taxon>
        <taxon>Fungi</taxon>
        <taxon>Fungi incertae sedis</taxon>
        <taxon>Mucoromycota</taxon>
        <taxon>Glomeromycotina</taxon>
        <taxon>Glomeromycetes</taxon>
        <taxon>Glomerales</taxon>
        <taxon>Glomeraceae</taxon>
        <taxon>Rhizophagus</taxon>
    </lineage>
</organism>